<dbReference type="AlphaFoldDB" id="H2CAF8"/>
<evidence type="ECO:0000256" key="1">
    <source>
        <dbReference type="SAM" id="Phobius"/>
    </source>
</evidence>
<feature type="transmembrane region" description="Helical" evidence="1">
    <location>
        <begin position="6"/>
        <end position="25"/>
    </location>
</feature>
<keyword evidence="1" id="KW-1133">Transmembrane helix</keyword>
<dbReference type="STRING" id="183.GCA_002009735_02040"/>
<dbReference type="RefSeq" id="WP_002773105.1">
    <property type="nucleotide sequence ID" value="NZ_JH597773.1"/>
</dbReference>
<dbReference type="EMBL" id="JH597773">
    <property type="protein sequence ID" value="EHQ07325.1"/>
    <property type="molecule type" value="Genomic_DNA"/>
</dbReference>
<dbReference type="InterPro" id="IPR017560">
    <property type="entry name" value="Cyt_c_biogenesis_CcmI"/>
</dbReference>
<sequence length="443" mass="48779">MTQLIGILSVIAILILIAFLFWPVLRDSSGNDFYRTGITKKKERQTREEFLLRRIADLDLDRDSGKLSAEEHAELIRPLREELDAVVGAARADAESADAGKTDGRTRTPVALLFLFAGMALAPALHAAPVAVEGRIINGTTGQPARVEQLELLKIQEGMQVVETLKAAGPNFRFTPIEQAGAPLLVRATYAGDSFISVIPPVERPGQEALQTDLTVYERGARIDDIEFHSGLQISRLREGLDVTLVYAINNNSKPGRSFDISDLTFPVPADAKELRVSVAHQSGGMPVTLEPETVTGGIRLKRALRPGMSELSIRFVTDTHIFKDRVDFTKDLLVNRGDGRPFFRVLIWRPADAIPAITGGNGTELDIPNLGKAMQVVYDEDEVIYEFKAGGIWFENPMASDENPIFDHPWKSGIGVLLGLTILLLFLSILTGSKFRLTRDEK</sequence>
<gene>
    <name evidence="2" type="ORF">Lepil_2652</name>
</gene>
<dbReference type="HOGENOM" id="CLU_617911_0_0_12"/>
<name>H2CAF8_9LEPT</name>
<keyword evidence="1" id="KW-0472">Membrane</keyword>
<keyword evidence="3" id="KW-1185">Reference proteome</keyword>
<evidence type="ECO:0000313" key="3">
    <source>
        <dbReference type="Proteomes" id="UP000005737"/>
    </source>
</evidence>
<feature type="transmembrane region" description="Helical" evidence="1">
    <location>
        <begin position="110"/>
        <end position="128"/>
    </location>
</feature>
<proteinExistence type="predicted"/>
<keyword evidence="1" id="KW-0812">Transmembrane</keyword>
<protein>
    <submittedName>
        <fullName evidence="2">Uncharacterized protein</fullName>
    </submittedName>
</protein>
<reference evidence="2 3" key="1">
    <citation type="submission" date="2011-10" db="EMBL/GenBank/DDBJ databases">
        <title>The Improved High-Quality Draft genome of Leptonema illini DSM 21528.</title>
        <authorList>
            <consortium name="US DOE Joint Genome Institute (JGI-PGF)"/>
            <person name="Lucas S."/>
            <person name="Copeland A."/>
            <person name="Lapidus A."/>
            <person name="Glavina del Rio T."/>
            <person name="Dalin E."/>
            <person name="Tice H."/>
            <person name="Bruce D."/>
            <person name="Goodwin L."/>
            <person name="Pitluck S."/>
            <person name="Peters L."/>
            <person name="Mikhailova N."/>
            <person name="Held B."/>
            <person name="Kyrpides N."/>
            <person name="Mavromatis K."/>
            <person name="Ivanova N."/>
            <person name="Markowitz V."/>
            <person name="Cheng J.-F."/>
            <person name="Hugenholtz P."/>
            <person name="Woyke T."/>
            <person name="Wu D."/>
            <person name="Gronow S."/>
            <person name="Wellnitz S."/>
            <person name="Brambilla E.-M."/>
            <person name="Klenk H.-P."/>
            <person name="Eisen J.A."/>
        </authorList>
    </citation>
    <scope>NUCLEOTIDE SEQUENCE [LARGE SCALE GENOMIC DNA]</scope>
    <source>
        <strain evidence="2 3">DSM 21528</strain>
    </source>
</reference>
<feature type="transmembrane region" description="Helical" evidence="1">
    <location>
        <begin position="414"/>
        <end position="433"/>
    </location>
</feature>
<evidence type="ECO:0000313" key="2">
    <source>
        <dbReference type="EMBL" id="EHQ07325.1"/>
    </source>
</evidence>
<dbReference type="NCBIfam" id="TIGR03142">
    <property type="entry name" value="cytochro_ccmI"/>
    <property type="match status" value="1"/>
</dbReference>
<organism evidence="2 3">
    <name type="scientific">Leptonema illini DSM 21528</name>
    <dbReference type="NCBI Taxonomy" id="929563"/>
    <lineage>
        <taxon>Bacteria</taxon>
        <taxon>Pseudomonadati</taxon>
        <taxon>Spirochaetota</taxon>
        <taxon>Spirochaetia</taxon>
        <taxon>Leptospirales</taxon>
        <taxon>Leptospiraceae</taxon>
        <taxon>Leptonema</taxon>
    </lineage>
</organism>
<dbReference type="Proteomes" id="UP000005737">
    <property type="component" value="Unassembled WGS sequence"/>
</dbReference>
<accession>H2CAF8</accession>